<dbReference type="PANTHER" id="PTHR11157">
    <property type="entry name" value="FATTY ACID ACYL TRANSFERASE-RELATED"/>
    <property type="match status" value="1"/>
</dbReference>
<dbReference type="GO" id="GO:0005789">
    <property type="term" value="C:endoplasmic reticulum membrane"/>
    <property type="evidence" value="ECO:0007669"/>
    <property type="project" value="TreeGrafter"/>
</dbReference>
<dbReference type="InterPro" id="IPR002076">
    <property type="entry name" value="ELO_fam"/>
</dbReference>
<dbReference type="GO" id="GO:0042761">
    <property type="term" value="P:very long-chain fatty acid biosynthetic process"/>
    <property type="evidence" value="ECO:0007669"/>
    <property type="project" value="TreeGrafter"/>
</dbReference>
<feature type="transmembrane region" description="Helical" evidence="10">
    <location>
        <begin position="396"/>
        <end position="418"/>
    </location>
</feature>
<feature type="transmembrane region" description="Helical" evidence="10">
    <location>
        <begin position="55"/>
        <end position="73"/>
    </location>
</feature>
<evidence type="ECO:0000313" key="12">
    <source>
        <dbReference type="EMBL" id="PGH30129.1"/>
    </source>
</evidence>
<dbReference type="Pfam" id="PF01151">
    <property type="entry name" value="ELO"/>
    <property type="match status" value="1"/>
</dbReference>
<keyword evidence="6 10" id="KW-1133">Transmembrane helix</keyword>
<feature type="transmembrane region" description="Helical" evidence="10">
    <location>
        <begin position="283"/>
        <end position="304"/>
    </location>
</feature>
<comment type="catalytic activity">
    <reaction evidence="10">
        <text>an acyl-CoA + malonyl-CoA + H(+) = a 3-oxoacyl-CoA + CO2 + CoA</text>
        <dbReference type="Rhea" id="RHEA:50252"/>
        <dbReference type="ChEBI" id="CHEBI:15378"/>
        <dbReference type="ChEBI" id="CHEBI:16526"/>
        <dbReference type="ChEBI" id="CHEBI:57287"/>
        <dbReference type="ChEBI" id="CHEBI:57384"/>
        <dbReference type="ChEBI" id="CHEBI:58342"/>
        <dbReference type="ChEBI" id="CHEBI:90726"/>
    </reaction>
    <physiologicalReaction direction="left-to-right" evidence="10">
        <dbReference type="Rhea" id="RHEA:50253"/>
    </physiologicalReaction>
</comment>
<keyword evidence="7 10" id="KW-0443">Lipid metabolism</keyword>
<keyword evidence="13" id="KW-1185">Reference proteome</keyword>
<dbReference type="GO" id="GO:0019367">
    <property type="term" value="P:fatty acid elongation, saturated fatty acid"/>
    <property type="evidence" value="ECO:0007669"/>
    <property type="project" value="TreeGrafter"/>
</dbReference>
<evidence type="ECO:0000256" key="3">
    <source>
        <dbReference type="ARBA" id="ARBA00022679"/>
    </source>
</evidence>
<evidence type="ECO:0000256" key="10">
    <source>
        <dbReference type="RuleBase" id="RU361115"/>
    </source>
</evidence>
<sequence>MSASVNLRLPPASFFNFPPSPLPETIPPPTVTERTWNQPFNIPAALYHKLLEPQVPLTVAAVYATTVVAMNYINKQRGNKPWAFSKTRAFKLFVILHNVFLTIYSLWTFAGMVQAFYQSWPDRTEKHNLVRIVDMLCKINGPRGLGNAAVYDRNAGKWTMLSPEYSLGPGGVPDPTDVGRLWNKGLAFFGWLFYLSKFYEVIDTAIILAKGKKSSTLQTYHHAGAMMCMWAGIRYMAAPIWIFALFNSAIHAMMYFYYTLTALSVRVPFSIKRSLTTMQITQFLIGTTLAASYLFISYTFPVGVPHSVAMRPLASAIPGATAAAPNDTAGGVGPWLKKLALRAAGAEGVAENVLNIHGKLFGVDGVQAARAVLGKQETRFGLEPRTFTCLDTTGQAFAVSLNVIYLLPLTFLFVRFFVRSYLHRTEQGGKHQTHAYAAEKAGMDALKGVTREIRNAVIEMHGDEGGATDVVDESGTSTPHPEAYEANIDDIMTAKQLRAEKKTAAIDLHPHGPQLAPPSYATVVKEGTGETSSSTSSQPVGTPCRVASGSKAGTLTPHQQEEENPPHFMKLT</sequence>
<evidence type="ECO:0000256" key="6">
    <source>
        <dbReference type="ARBA" id="ARBA00022989"/>
    </source>
</evidence>
<feature type="transmembrane region" description="Helical" evidence="10">
    <location>
        <begin position="94"/>
        <end position="117"/>
    </location>
</feature>
<keyword evidence="3 10" id="KW-0808">Transferase</keyword>
<evidence type="ECO:0000256" key="9">
    <source>
        <dbReference type="ARBA" id="ARBA00023160"/>
    </source>
</evidence>
<evidence type="ECO:0000313" key="13">
    <source>
        <dbReference type="Proteomes" id="UP000226031"/>
    </source>
</evidence>
<dbReference type="GO" id="GO:0030148">
    <property type="term" value="P:sphingolipid biosynthetic process"/>
    <property type="evidence" value="ECO:0007669"/>
    <property type="project" value="TreeGrafter"/>
</dbReference>
<dbReference type="PANTHER" id="PTHR11157:SF169">
    <property type="entry name" value="ELONGATION OF FATTY ACIDS PROTEIN"/>
    <property type="match status" value="1"/>
</dbReference>
<accession>A0A2B7ZA86</accession>
<proteinExistence type="inferred from homology"/>
<evidence type="ECO:0000256" key="8">
    <source>
        <dbReference type="ARBA" id="ARBA00023136"/>
    </source>
</evidence>
<reference evidence="12 13" key="1">
    <citation type="submission" date="2017-10" db="EMBL/GenBank/DDBJ databases">
        <title>Comparative genomics in systemic dimorphic fungi from Ajellomycetaceae.</title>
        <authorList>
            <person name="Munoz J.F."/>
            <person name="Mcewen J.G."/>
            <person name="Clay O.K."/>
            <person name="Cuomo C.A."/>
        </authorList>
    </citation>
    <scope>NUCLEOTIDE SEQUENCE [LARGE SCALE GENOMIC DNA]</scope>
    <source>
        <strain evidence="12 13">UAMH4076</strain>
    </source>
</reference>
<dbReference type="EC" id="2.3.1.-" evidence="10"/>
<evidence type="ECO:0000256" key="7">
    <source>
        <dbReference type="ARBA" id="ARBA00023098"/>
    </source>
</evidence>
<evidence type="ECO:0000256" key="11">
    <source>
        <dbReference type="SAM" id="MobiDB-lite"/>
    </source>
</evidence>
<organism evidence="12 13">
    <name type="scientific">[Emmonsia] crescens</name>
    <dbReference type="NCBI Taxonomy" id="73230"/>
    <lineage>
        <taxon>Eukaryota</taxon>
        <taxon>Fungi</taxon>
        <taxon>Dikarya</taxon>
        <taxon>Ascomycota</taxon>
        <taxon>Pezizomycotina</taxon>
        <taxon>Eurotiomycetes</taxon>
        <taxon>Eurotiomycetidae</taxon>
        <taxon>Onygenales</taxon>
        <taxon>Ajellomycetaceae</taxon>
        <taxon>Emergomyces</taxon>
    </lineage>
</organism>
<dbReference type="STRING" id="73230.A0A2B7ZA86"/>
<protein>
    <recommendedName>
        <fullName evidence="10">Elongation of fatty acids protein</fullName>
        <ecNumber evidence="10">2.3.1.-</ecNumber>
    </recommendedName>
</protein>
<comment type="subcellular location">
    <subcellularLocation>
        <location evidence="1">Membrane</location>
        <topology evidence="1">Multi-pass membrane protein</topology>
    </subcellularLocation>
</comment>
<evidence type="ECO:0000256" key="5">
    <source>
        <dbReference type="ARBA" id="ARBA00022832"/>
    </source>
</evidence>
<keyword evidence="9 10" id="KW-0275">Fatty acid biosynthesis</keyword>
<gene>
    <name evidence="12" type="ORF">GX50_07106</name>
</gene>
<evidence type="ECO:0000256" key="1">
    <source>
        <dbReference type="ARBA" id="ARBA00004141"/>
    </source>
</evidence>
<evidence type="ECO:0000256" key="2">
    <source>
        <dbReference type="ARBA" id="ARBA00022516"/>
    </source>
</evidence>
<comment type="similarity">
    <text evidence="10">Belongs to the ELO family.</text>
</comment>
<dbReference type="EMBL" id="PDND01000190">
    <property type="protein sequence ID" value="PGH30129.1"/>
    <property type="molecule type" value="Genomic_DNA"/>
</dbReference>
<dbReference type="GO" id="GO:0034626">
    <property type="term" value="P:fatty acid elongation, polyunsaturated fatty acid"/>
    <property type="evidence" value="ECO:0007669"/>
    <property type="project" value="TreeGrafter"/>
</dbReference>
<keyword evidence="2 10" id="KW-0444">Lipid biosynthesis</keyword>
<name>A0A2B7ZA86_9EURO</name>
<keyword evidence="4 10" id="KW-0812">Transmembrane</keyword>
<keyword evidence="8 10" id="KW-0472">Membrane</keyword>
<feature type="transmembrane region" description="Helical" evidence="10">
    <location>
        <begin position="188"/>
        <end position="208"/>
    </location>
</feature>
<keyword evidence="5 10" id="KW-0276">Fatty acid metabolism</keyword>
<feature type="transmembrane region" description="Helical" evidence="10">
    <location>
        <begin position="252"/>
        <end position="271"/>
    </location>
</feature>
<evidence type="ECO:0000256" key="4">
    <source>
        <dbReference type="ARBA" id="ARBA00022692"/>
    </source>
</evidence>
<dbReference type="VEuPathDB" id="FungiDB:EMCG_00481"/>
<dbReference type="Proteomes" id="UP000226031">
    <property type="component" value="Unassembled WGS sequence"/>
</dbReference>
<dbReference type="GO" id="GO:0009922">
    <property type="term" value="F:fatty acid elongase activity"/>
    <property type="evidence" value="ECO:0007669"/>
    <property type="project" value="InterPro"/>
</dbReference>
<dbReference type="GO" id="GO:0034625">
    <property type="term" value="P:fatty acid elongation, monounsaturated fatty acid"/>
    <property type="evidence" value="ECO:0007669"/>
    <property type="project" value="TreeGrafter"/>
</dbReference>
<dbReference type="AlphaFoldDB" id="A0A2B7ZA86"/>
<feature type="region of interest" description="Disordered" evidence="11">
    <location>
        <begin position="524"/>
        <end position="572"/>
    </location>
</feature>
<comment type="caution">
    <text evidence="12">The sequence shown here is derived from an EMBL/GenBank/DDBJ whole genome shotgun (WGS) entry which is preliminary data.</text>
</comment>
<feature type="transmembrane region" description="Helical" evidence="10">
    <location>
        <begin position="220"/>
        <end position="246"/>
    </location>
</feature>